<reference evidence="1 2" key="1">
    <citation type="journal article" date="2017" name="ISME J.">
        <title>Energy and carbon metabolisms in a deep terrestrial subsurface fluid microbial community.</title>
        <authorList>
            <person name="Momper L."/>
            <person name="Jungbluth S.P."/>
            <person name="Lee M.D."/>
            <person name="Amend J.P."/>
        </authorList>
    </citation>
    <scope>NUCLEOTIDE SEQUENCE [LARGE SCALE GENOMIC DNA]</scope>
    <source>
        <strain evidence="1">SURF_26</strain>
    </source>
</reference>
<protein>
    <submittedName>
        <fullName evidence="1">Uncharacterized protein</fullName>
    </submittedName>
</protein>
<organism evidence="1 2">
    <name type="scientific">Candidatus Auribacter fodinae</name>
    <dbReference type="NCBI Taxonomy" id="2093366"/>
    <lineage>
        <taxon>Bacteria</taxon>
        <taxon>Pseudomonadati</taxon>
        <taxon>Candidatus Auribacterota</taxon>
        <taxon>Candidatus Auribacteria</taxon>
        <taxon>Candidatus Auribacterales</taxon>
        <taxon>Candidatus Auribacteraceae</taxon>
        <taxon>Candidatus Auribacter</taxon>
    </lineage>
</organism>
<dbReference type="AlphaFoldDB" id="A0A3A4QWF0"/>
<proteinExistence type="predicted"/>
<evidence type="ECO:0000313" key="1">
    <source>
        <dbReference type="EMBL" id="RJP57072.1"/>
    </source>
</evidence>
<sequence>MRLIKIIIISIFLSTMAIPPVIASQTIVWDFYNRTGWGDTVQPDGDEHSNNDVWSYLTVDRGAGSDHTQYWQFPEW</sequence>
<evidence type="ECO:0000313" key="2">
    <source>
        <dbReference type="Proteomes" id="UP000266426"/>
    </source>
</evidence>
<name>A0A3A4QWF0_9BACT</name>
<gene>
    <name evidence="1" type="ORF">C4541_10850</name>
</gene>
<comment type="caution">
    <text evidence="1">The sequence shown here is derived from an EMBL/GenBank/DDBJ whole genome shotgun (WGS) entry which is preliminary data.</text>
</comment>
<dbReference type="Proteomes" id="UP000266426">
    <property type="component" value="Unassembled WGS sequence"/>
</dbReference>
<accession>A0A3A4QWF0</accession>
<dbReference type="EMBL" id="QZJZ01000086">
    <property type="protein sequence ID" value="RJP57072.1"/>
    <property type="molecule type" value="Genomic_DNA"/>
</dbReference>